<keyword evidence="11" id="KW-0808">Transferase</keyword>
<keyword evidence="9" id="KW-0963">Cytoplasm</keyword>
<evidence type="ECO:0000256" key="7">
    <source>
        <dbReference type="ARBA" id="ARBA00011893"/>
    </source>
</evidence>
<evidence type="ECO:0000256" key="4">
    <source>
        <dbReference type="ARBA" id="ARBA00004659"/>
    </source>
</evidence>
<evidence type="ECO:0000313" key="14">
    <source>
        <dbReference type="Proteomes" id="UP000192223"/>
    </source>
</evidence>
<dbReference type="UniPathway" id="UPA00588">
    <property type="reaction ID" value="UER00646"/>
</dbReference>
<reference evidence="15 16" key="1">
    <citation type="submission" date="2025-04" db="UniProtKB">
        <authorList>
            <consortium name="RefSeq"/>
        </authorList>
    </citation>
    <scope>IDENTIFICATION</scope>
    <source>
        <tissue evidence="15 16">Entire body</tissue>
    </source>
</reference>
<evidence type="ECO:0000313" key="16">
    <source>
        <dbReference type="RefSeq" id="XP_025833402.1"/>
    </source>
</evidence>
<dbReference type="GeneID" id="112903951"/>
<dbReference type="InterPro" id="IPR005764">
    <property type="entry name" value="Ade_phspho_trans"/>
</dbReference>
<dbReference type="Gene3D" id="3.40.50.2020">
    <property type="match status" value="1"/>
</dbReference>
<dbReference type="NCBIfam" id="TIGR01090">
    <property type="entry name" value="apt"/>
    <property type="match status" value="1"/>
</dbReference>
<evidence type="ECO:0000256" key="8">
    <source>
        <dbReference type="ARBA" id="ARBA00017366"/>
    </source>
</evidence>
<dbReference type="KEGG" id="apln:112903951"/>
<dbReference type="GO" id="GO:0006166">
    <property type="term" value="P:purine ribonucleoside salvage"/>
    <property type="evidence" value="ECO:0007669"/>
    <property type="project" value="UniProtKB-KW"/>
</dbReference>
<feature type="domain" description="Phosphoribosyltransferase" evidence="13">
    <location>
        <begin position="71"/>
        <end position="169"/>
    </location>
</feature>
<dbReference type="EC" id="2.4.2.7" evidence="7"/>
<dbReference type="CDD" id="cd06223">
    <property type="entry name" value="PRTases_typeI"/>
    <property type="match status" value="1"/>
</dbReference>
<dbReference type="RefSeq" id="XP_025833402.1">
    <property type="nucleotide sequence ID" value="XM_025977617.1"/>
</dbReference>
<dbReference type="InterPro" id="IPR050054">
    <property type="entry name" value="UPRTase/APRTase"/>
</dbReference>
<dbReference type="PANTHER" id="PTHR32315">
    <property type="entry name" value="ADENINE PHOSPHORIBOSYLTRANSFERASE"/>
    <property type="match status" value="1"/>
</dbReference>
<keyword evidence="12" id="KW-0660">Purine salvage</keyword>
<protein>
    <recommendedName>
        <fullName evidence="8">Adenine phosphoribosyltransferase</fullName>
        <ecNumber evidence="7">2.4.2.7</ecNumber>
    </recommendedName>
</protein>
<gene>
    <name evidence="15 16" type="primary">LOC112903951</name>
</gene>
<dbReference type="GO" id="GO:0016208">
    <property type="term" value="F:AMP binding"/>
    <property type="evidence" value="ECO:0007669"/>
    <property type="project" value="TreeGrafter"/>
</dbReference>
<keyword evidence="10" id="KW-0328">Glycosyltransferase</keyword>
<dbReference type="PANTHER" id="PTHR32315:SF3">
    <property type="entry name" value="ADENINE PHOSPHORIBOSYLTRANSFERASE"/>
    <property type="match status" value="1"/>
</dbReference>
<dbReference type="OrthoDB" id="363185at2759"/>
<comment type="function">
    <text evidence="2">Catalyzes a salvage reaction resulting in the formation of AMP, that is energically less costly than de novo synthesis.</text>
</comment>
<comment type="similarity">
    <text evidence="5">Belongs to the purine/pyrimidine phosphoribosyltransferase family.</text>
</comment>
<evidence type="ECO:0000256" key="10">
    <source>
        <dbReference type="ARBA" id="ARBA00022676"/>
    </source>
</evidence>
<evidence type="ECO:0000256" key="3">
    <source>
        <dbReference type="ARBA" id="ARBA00004496"/>
    </source>
</evidence>
<evidence type="ECO:0000256" key="1">
    <source>
        <dbReference type="ARBA" id="ARBA00000868"/>
    </source>
</evidence>
<dbReference type="NCBIfam" id="NF002636">
    <property type="entry name" value="PRK02304.1-5"/>
    <property type="match status" value="1"/>
</dbReference>
<evidence type="ECO:0000313" key="15">
    <source>
        <dbReference type="RefSeq" id="XP_025833401.1"/>
    </source>
</evidence>
<evidence type="ECO:0000256" key="6">
    <source>
        <dbReference type="ARBA" id="ARBA00011738"/>
    </source>
</evidence>
<comment type="subcellular location">
    <subcellularLocation>
        <location evidence="3">Cytoplasm</location>
    </subcellularLocation>
</comment>
<keyword evidence="14" id="KW-1185">Reference proteome</keyword>
<evidence type="ECO:0000256" key="12">
    <source>
        <dbReference type="ARBA" id="ARBA00022726"/>
    </source>
</evidence>
<dbReference type="FunFam" id="3.40.50.2020:FF:000004">
    <property type="entry name" value="Adenine phosphoribosyltransferase"/>
    <property type="match status" value="1"/>
</dbReference>
<dbReference type="HAMAP" id="MF_00004">
    <property type="entry name" value="Aden_phosphoribosyltr"/>
    <property type="match status" value="1"/>
</dbReference>
<proteinExistence type="inferred from homology"/>
<sequence>MIKLITIMSENLSDKQKLDIIKENIKAFEDFPKPGIIFRDIFSVLADPSLFKLLHEVLLSHVKEIQPPVEYICGVDSRGFIFGSILAVFLRVPFIPIRKKGKLPGPVDSITYELEYGQDTLEIQTNIIKEGGRVLIVDDLLATGGTLWAAAMLISNLKAEVVECLTIIELLDLKGRNKIPFPVYSLIQF</sequence>
<dbReference type="InterPro" id="IPR029057">
    <property type="entry name" value="PRTase-like"/>
</dbReference>
<dbReference type="Proteomes" id="UP000192223">
    <property type="component" value="Unplaced"/>
</dbReference>
<dbReference type="SUPFAM" id="SSF53271">
    <property type="entry name" value="PRTase-like"/>
    <property type="match status" value="1"/>
</dbReference>
<dbReference type="GO" id="GO:0044209">
    <property type="term" value="P:AMP salvage"/>
    <property type="evidence" value="ECO:0007669"/>
    <property type="project" value="UniProtKB-UniPathway"/>
</dbReference>
<evidence type="ECO:0000256" key="2">
    <source>
        <dbReference type="ARBA" id="ARBA00003968"/>
    </source>
</evidence>
<organism evidence="14 16">
    <name type="scientific">Agrilus planipennis</name>
    <name type="common">Emerald ash borer</name>
    <name type="synonym">Agrilus marcopoli</name>
    <dbReference type="NCBI Taxonomy" id="224129"/>
    <lineage>
        <taxon>Eukaryota</taxon>
        <taxon>Metazoa</taxon>
        <taxon>Ecdysozoa</taxon>
        <taxon>Arthropoda</taxon>
        <taxon>Hexapoda</taxon>
        <taxon>Insecta</taxon>
        <taxon>Pterygota</taxon>
        <taxon>Neoptera</taxon>
        <taxon>Endopterygota</taxon>
        <taxon>Coleoptera</taxon>
        <taxon>Polyphaga</taxon>
        <taxon>Elateriformia</taxon>
        <taxon>Buprestoidea</taxon>
        <taxon>Buprestidae</taxon>
        <taxon>Agrilinae</taxon>
        <taxon>Agrilus</taxon>
    </lineage>
</organism>
<comment type="pathway">
    <text evidence="4">Purine metabolism; AMP biosynthesis via salvage pathway; AMP from adenine: step 1/1.</text>
</comment>
<accession>A0A7F5RBR4</accession>
<evidence type="ECO:0000256" key="5">
    <source>
        <dbReference type="ARBA" id="ARBA00008391"/>
    </source>
</evidence>
<dbReference type="NCBIfam" id="NF002634">
    <property type="entry name" value="PRK02304.1-3"/>
    <property type="match status" value="1"/>
</dbReference>
<dbReference type="GO" id="GO:0005737">
    <property type="term" value="C:cytoplasm"/>
    <property type="evidence" value="ECO:0007669"/>
    <property type="project" value="UniProtKB-SubCell"/>
</dbReference>
<dbReference type="GO" id="GO:0002055">
    <property type="term" value="F:adenine binding"/>
    <property type="evidence" value="ECO:0007669"/>
    <property type="project" value="TreeGrafter"/>
</dbReference>
<comment type="catalytic activity">
    <reaction evidence="1">
        <text>AMP + diphosphate = 5-phospho-alpha-D-ribose 1-diphosphate + adenine</text>
        <dbReference type="Rhea" id="RHEA:16609"/>
        <dbReference type="ChEBI" id="CHEBI:16708"/>
        <dbReference type="ChEBI" id="CHEBI:33019"/>
        <dbReference type="ChEBI" id="CHEBI:58017"/>
        <dbReference type="ChEBI" id="CHEBI:456215"/>
        <dbReference type="EC" id="2.4.2.7"/>
    </reaction>
</comment>
<dbReference type="GO" id="GO:0006168">
    <property type="term" value="P:adenine salvage"/>
    <property type="evidence" value="ECO:0007669"/>
    <property type="project" value="InterPro"/>
</dbReference>
<dbReference type="RefSeq" id="XP_025833401.1">
    <property type="nucleotide sequence ID" value="XM_025977616.1"/>
</dbReference>
<dbReference type="GO" id="GO:0003999">
    <property type="term" value="F:adenine phosphoribosyltransferase activity"/>
    <property type="evidence" value="ECO:0007669"/>
    <property type="project" value="UniProtKB-EC"/>
</dbReference>
<evidence type="ECO:0000259" key="13">
    <source>
        <dbReference type="Pfam" id="PF00156"/>
    </source>
</evidence>
<dbReference type="InterPro" id="IPR000836">
    <property type="entry name" value="PRTase_dom"/>
</dbReference>
<name>A0A7F5RBR4_AGRPL</name>
<dbReference type="AlphaFoldDB" id="A0A7F5RBR4"/>
<evidence type="ECO:0000256" key="11">
    <source>
        <dbReference type="ARBA" id="ARBA00022679"/>
    </source>
</evidence>
<comment type="subunit">
    <text evidence="6">Homodimer.</text>
</comment>
<dbReference type="Pfam" id="PF00156">
    <property type="entry name" value="Pribosyltran"/>
    <property type="match status" value="1"/>
</dbReference>
<evidence type="ECO:0000256" key="9">
    <source>
        <dbReference type="ARBA" id="ARBA00022490"/>
    </source>
</evidence>